<dbReference type="Proteomes" id="UP000095283">
    <property type="component" value="Unplaced"/>
</dbReference>
<dbReference type="WBParaSite" id="Hba_10270">
    <property type="protein sequence ID" value="Hba_10270"/>
    <property type="gene ID" value="Hba_10270"/>
</dbReference>
<protein>
    <submittedName>
        <fullName evidence="2">Uncharacterized protein</fullName>
    </submittedName>
</protein>
<proteinExistence type="predicted"/>
<accession>A0A1I7WYL1</accession>
<dbReference type="AlphaFoldDB" id="A0A1I7WYL1"/>
<keyword evidence="1" id="KW-1185">Reference proteome</keyword>
<evidence type="ECO:0000313" key="1">
    <source>
        <dbReference type="Proteomes" id="UP000095283"/>
    </source>
</evidence>
<evidence type="ECO:0000313" key="2">
    <source>
        <dbReference type="WBParaSite" id="Hba_10270"/>
    </source>
</evidence>
<name>A0A1I7WYL1_HETBA</name>
<sequence>MNKNLLFVIQEDNLIFLLFPIISDCLLGDVLGADHAPTEADTQRLLKNWLYTVIYNVSLIANSYAYYIVNIPITNTIIYRISFETHSELVFKAVNYSPKPKIVDLKIDSHLMLFMNKYLCFSTFNLNLCHHEYKIRPYYVFLTFIRVIFYL</sequence>
<organism evidence="1 2">
    <name type="scientific">Heterorhabditis bacteriophora</name>
    <name type="common">Entomopathogenic nematode worm</name>
    <dbReference type="NCBI Taxonomy" id="37862"/>
    <lineage>
        <taxon>Eukaryota</taxon>
        <taxon>Metazoa</taxon>
        <taxon>Ecdysozoa</taxon>
        <taxon>Nematoda</taxon>
        <taxon>Chromadorea</taxon>
        <taxon>Rhabditida</taxon>
        <taxon>Rhabditina</taxon>
        <taxon>Rhabditomorpha</taxon>
        <taxon>Strongyloidea</taxon>
        <taxon>Heterorhabditidae</taxon>
        <taxon>Heterorhabditis</taxon>
    </lineage>
</organism>
<reference evidence="2" key="1">
    <citation type="submission" date="2016-11" db="UniProtKB">
        <authorList>
            <consortium name="WormBaseParasite"/>
        </authorList>
    </citation>
    <scope>IDENTIFICATION</scope>
</reference>